<dbReference type="GO" id="GO:0005886">
    <property type="term" value="C:plasma membrane"/>
    <property type="evidence" value="ECO:0007669"/>
    <property type="project" value="UniProtKB-SubCell"/>
</dbReference>
<evidence type="ECO:0000256" key="1">
    <source>
        <dbReference type="ARBA" id="ARBA00004651"/>
    </source>
</evidence>
<evidence type="ECO:0000256" key="9">
    <source>
        <dbReference type="RuleBase" id="RU000320"/>
    </source>
</evidence>
<comment type="caution">
    <text evidence="17">The sequence shown here is derived from an EMBL/GenBank/DDBJ whole genome shotgun (WGS) entry which is preliminary data.</text>
</comment>
<feature type="transmembrane region" description="Helical" evidence="11">
    <location>
        <begin position="353"/>
        <end position="373"/>
    </location>
</feature>
<feature type="domain" description="MrpA C-terminal/MbhE" evidence="16">
    <location>
        <begin position="772"/>
        <end position="850"/>
    </location>
</feature>
<dbReference type="GO" id="GO:0006811">
    <property type="term" value="P:monoatomic ion transport"/>
    <property type="evidence" value="ECO:0007669"/>
    <property type="project" value="UniProtKB-KW"/>
</dbReference>
<reference evidence="17" key="2">
    <citation type="submission" date="2024-05" db="EMBL/GenBank/DDBJ databases">
        <authorList>
            <person name="Wolfe A."/>
        </authorList>
    </citation>
    <scope>NUCLEOTIDE SEQUENCE</scope>
    <source>
        <strain evidence="17">UMB1064</strain>
    </source>
</reference>
<feature type="transmembrane region" description="Helical" evidence="11">
    <location>
        <begin position="905"/>
        <end position="923"/>
    </location>
</feature>
<feature type="transmembrane region" description="Helical" evidence="11">
    <location>
        <begin position="879"/>
        <end position="899"/>
    </location>
</feature>
<name>A0AAW9SWN2_CORAY</name>
<evidence type="ECO:0000259" key="14">
    <source>
        <dbReference type="Pfam" id="PF04039"/>
    </source>
</evidence>
<evidence type="ECO:0000256" key="8">
    <source>
        <dbReference type="ARBA" id="ARBA00023136"/>
    </source>
</evidence>
<gene>
    <name evidence="17" type="ORF">QP460_002145</name>
</gene>
<evidence type="ECO:0000256" key="7">
    <source>
        <dbReference type="ARBA" id="ARBA00023065"/>
    </source>
</evidence>
<feature type="transmembrane region" description="Helical" evidence="11">
    <location>
        <begin position="451"/>
        <end position="472"/>
    </location>
</feature>
<feature type="domain" description="NADH:quinone oxidoreductase/Mrp antiporter transmembrane" evidence="12">
    <location>
        <begin position="212"/>
        <end position="482"/>
    </location>
</feature>
<feature type="transmembrane region" description="Helical" evidence="11">
    <location>
        <begin position="694"/>
        <end position="710"/>
    </location>
</feature>
<keyword evidence="5 9" id="KW-0812">Transmembrane</keyword>
<reference evidence="17" key="1">
    <citation type="submission" date="2023-05" db="EMBL/GenBank/DDBJ databases">
        <authorList>
            <person name="Du J."/>
        </authorList>
    </citation>
    <scope>NUCLEOTIDE SEQUENCE</scope>
    <source>
        <strain evidence="17">UMB1064</strain>
    </source>
</reference>
<keyword evidence="3" id="KW-0050">Antiport</keyword>
<keyword evidence="2" id="KW-0813">Transport</keyword>
<dbReference type="NCBIfam" id="NF009290">
    <property type="entry name" value="PRK12650.1"/>
    <property type="match status" value="1"/>
</dbReference>
<evidence type="ECO:0000259" key="12">
    <source>
        <dbReference type="Pfam" id="PF00361"/>
    </source>
</evidence>
<feature type="transmembrane region" description="Helical" evidence="11">
    <location>
        <begin position="87"/>
        <end position="107"/>
    </location>
</feature>
<dbReference type="Pfam" id="PF04039">
    <property type="entry name" value="MnhB"/>
    <property type="match status" value="1"/>
</dbReference>
<feature type="transmembrane region" description="Helical" evidence="11">
    <location>
        <begin position="837"/>
        <end position="858"/>
    </location>
</feature>
<feature type="transmembrane region" description="Helical" evidence="11">
    <location>
        <begin position="492"/>
        <end position="515"/>
    </location>
</feature>
<feature type="transmembrane region" description="Helical" evidence="11">
    <location>
        <begin position="717"/>
        <end position="736"/>
    </location>
</feature>
<dbReference type="InterPro" id="IPR001516">
    <property type="entry name" value="Proton_antipo_N"/>
</dbReference>
<feature type="transmembrane region" description="Helical" evidence="11">
    <location>
        <begin position="318"/>
        <end position="341"/>
    </location>
</feature>
<evidence type="ECO:0000256" key="3">
    <source>
        <dbReference type="ARBA" id="ARBA00022449"/>
    </source>
</evidence>
<keyword evidence="6 11" id="KW-1133">Transmembrane helix</keyword>
<keyword evidence="8 11" id="KW-0472">Membrane</keyword>
<evidence type="ECO:0000256" key="6">
    <source>
        <dbReference type="ARBA" id="ARBA00022989"/>
    </source>
</evidence>
<dbReference type="Pfam" id="PF00662">
    <property type="entry name" value="Proton_antipo_N"/>
    <property type="match status" value="1"/>
</dbReference>
<dbReference type="Pfam" id="PF13244">
    <property type="entry name" value="MbhD"/>
    <property type="match status" value="1"/>
</dbReference>
<evidence type="ECO:0000313" key="18">
    <source>
        <dbReference type="Proteomes" id="UP001223646"/>
    </source>
</evidence>
<organism evidence="17 18">
    <name type="scientific">Corynebacterium amycolatum</name>
    <dbReference type="NCBI Taxonomy" id="43765"/>
    <lineage>
        <taxon>Bacteria</taxon>
        <taxon>Bacillati</taxon>
        <taxon>Actinomycetota</taxon>
        <taxon>Actinomycetes</taxon>
        <taxon>Mycobacteriales</taxon>
        <taxon>Corynebacteriaceae</taxon>
        <taxon>Corynebacterium</taxon>
    </lineage>
</organism>
<dbReference type="InterPro" id="IPR050616">
    <property type="entry name" value="CPA3_Na-H_Antiporter_A"/>
</dbReference>
<feature type="domain" description="Na+/H+ antiporter MnhB subunit-related protein" evidence="14">
    <location>
        <begin position="877"/>
        <end position="992"/>
    </location>
</feature>
<dbReference type="InterPro" id="IPR025383">
    <property type="entry name" value="MrpA_C/MbhD"/>
</dbReference>
<dbReference type="EMBL" id="JASOOY020000007">
    <property type="protein sequence ID" value="MEO3716393.1"/>
    <property type="molecule type" value="Genomic_DNA"/>
</dbReference>
<sequence length="1054" mass="110746">MTHLAAALASASSFTASPPSATAPPDQTLASEFASGGVSATLNSLDSVLSAPATNSAPATITAPASSAAEHATTLAAQAAQVSADSLTLLSVPLLVAVALALTPLFVKLLGRHAGWPIVAFFLASAVQLSRVTGDILDGTTFTWSRVWSPELNAAFALKLDPLSMVFSFLALLVGSIVFIYSTAYLPPKKSAMSFYVLMTAFMLAVLLLVLADDIMLLFIGWELVSMASFLLIARSGSSGELGSLRTLLLTFTGGLLLLAALGGAVWLTGSTNLTEVLASPEWEANPTARSLIAALVALGAFTKAAQFPFHAWLPEAMAAATPVSAFLHAAAVVKAGVYLLMRFSTVFADVRVWQLLLIVMGMWTAVATAYFALQQTDLKKLIAYSTVSQLGWIVATIGVGTKFAIMAAVVHTIAHAMFKSSLFMMAGVVDHQAGTRDIRRLGPLWKQMPWSFGSMIFGAASMAAIPPFFGFMSKEGMLTAFEGAPLSNTGVVILLTVAAIGAIGTFAYSARLVFGAFVDGPRNVDHINEAPISLWLPAAIPGVLSLPAAFAAGAILNRPLDRVADTVCQLPAGTTQESHLSLWHGVNVPLIISVIVLAVGVGFIFTRDRLGAVMADRKLFPFTGVEAINASLSVSQRVGRALAKMARSHQPSRHLLPLLGLLAVYALAIAIAPGVGGAPVLPKIDDIDHLTDLIPLVVVLIGVWATLRAKNRLQAAVLLSVTGVGVTLQILLLGAPDVALTQFMVEILTVVLMMLVLRFQPRAFSETSKNRQASAAVVAVAVGLATFGAVWFLTGRRQLPEVAQWYIDNTEKVTGETNIVNVILVEFRAFDTMGELAVLGMAGVAMAAVVTSMPRFPHLLDQPSPLAEPALNSIMMRWLVRWLSPVLFALSAVVLYRGGTAPGGGFNAALIGAAAVMLIYLSKDRDELVFGKKTPVALSAAGVITAIVTGFIGFAKGSFLAPLYGEFLGQHLTTALLFDVGVYLAVIGIVATALNLLGGPNRPGMTGSDDVLQDLYSDRSSLRVPPEMGVFASETESTSAPAPAHATVEEAKK</sequence>
<feature type="transmembrane region" description="Helical" evidence="11">
    <location>
        <begin position="742"/>
        <end position="762"/>
    </location>
</feature>
<dbReference type="InterPro" id="IPR001750">
    <property type="entry name" value="ND/Mrp_TM"/>
</dbReference>
<evidence type="ECO:0000259" key="13">
    <source>
        <dbReference type="Pfam" id="PF00662"/>
    </source>
</evidence>
<feature type="domain" description="NADH-Ubiquinone oxidoreductase (complex I) chain 5 N-terminal" evidence="13">
    <location>
        <begin position="151"/>
        <end position="187"/>
    </location>
</feature>
<feature type="transmembrane region" description="Helical" evidence="11">
    <location>
        <begin position="976"/>
        <end position="998"/>
    </location>
</feature>
<feature type="transmembrane region" description="Helical" evidence="11">
    <location>
        <begin position="193"/>
        <end position="211"/>
    </location>
</feature>
<evidence type="ECO:0000256" key="11">
    <source>
        <dbReference type="SAM" id="Phobius"/>
    </source>
</evidence>
<accession>A0AAW9SWN2</accession>
<comment type="subcellular location">
    <subcellularLocation>
        <location evidence="1">Cell membrane</location>
        <topology evidence="1">Multi-pass membrane protein</topology>
    </subcellularLocation>
    <subcellularLocation>
        <location evidence="9">Membrane</location>
        <topology evidence="9">Multi-pass membrane protein</topology>
    </subcellularLocation>
</comment>
<keyword evidence="7" id="KW-0406">Ion transport</keyword>
<dbReference type="Proteomes" id="UP001223646">
    <property type="component" value="Unassembled WGS sequence"/>
</dbReference>
<feature type="region of interest" description="Disordered" evidence="10">
    <location>
        <begin position="1031"/>
        <end position="1054"/>
    </location>
</feature>
<dbReference type="GO" id="GO:0015297">
    <property type="term" value="F:antiporter activity"/>
    <property type="evidence" value="ECO:0007669"/>
    <property type="project" value="UniProtKB-KW"/>
</dbReference>
<dbReference type="PANTHER" id="PTHR43373">
    <property type="entry name" value="NA(+)/H(+) ANTIPORTER SUBUNIT"/>
    <property type="match status" value="1"/>
</dbReference>
<proteinExistence type="predicted"/>
<dbReference type="InterPro" id="IPR046806">
    <property type="entry name" value="MrpA_C/MbhE"/>
</dbReference>
<evidence type="ECO:0000313" key="17">
    <source>
        <dbReference type="EMBL" id="MEO3716393.1"/>
    </source>
</evidence>
<feature type="domain" description="MrpA C-terminal/MbhD" evidence="15">
    <location>
        <begin position="698"/>
        <end position="763"/>
    </location>
</feature>
<feature type="transmembrane region" description="Helical" evidence="11">
    <location>
        <begin position="774"/>
        <end position="794"/>
    </location>
</feature>
<dbReference type="PANTHER" id="PTHR43373:SF1">
    <property type="entry name" value="NA(+)_H(+) ANTIPORTER SUBUNIT A"/>
    <property type="match status" value="1"/>
</dbReference>
<protein>
    <submittedName>
        <fullName evidence="17">DUF4040 family protein</fullName>
    </submittedName>
</protein>
<evidence type="ECO:0000256" key="10">
    <source>
        <dbReference type="SAM" id="MobiDB-lite"/>
    </source>
</evidence>
<feature type="transmembrane region" description="Helical" evidence="11">
    <location>
        <begin position="935"/>
        <end position="956"/>
    </location>
</feature>
<dbReference type="Pfam" id="PF00361">
    <property type="entry name" value="Proton_antipo_M"/>
    <property type="match status" value="1"/>
</dbReference>
<dbReference type="Pfam" id="PF20501">
    <property type="entry name" value="MbhE"/>
    <property type="match status" value="1"/>
</dbReference>
<keyword evidence="4" id="KW-1003">Cell membrane</keyword>
<evidence type="ECO:0000259" key="16">
    <source>
        <dbReference type="Pfam" id="PF20501"/>
    </source>
</evidence>
<dbReference type="InterPro" id="IPR007182">
    <property type="entry name" value="MnhB"/>
</dbReference>
<feature type="transmembrane region" description="Helical" evidence="11">
    <location>
        <begin position="587"/>
        <end position="606"/>
    </location>
</feature>
<dbReference type="PRINTS" id="PR01434">
    <property type="entry name" value="NADHDHGNASE5"/>
</dbReference>
<feature type="transmembrane region" description="Helical" evidence="11">
    <location>
        <begin position="656"/>
        <end position="682"/>
    </location>
</feature>
<feature type="transmembrane region" description="Helical" evidence="11">
    <location>
        <begin position="247"/>
        <end position="268"/>
    </location>
</feature>
<evidence type="ECO:0000256" key="5">
    <source>
        <dbReference type="ARBA" id="ARBA00022692"/>
    </source>
</evidence>
<evidence type="ECO:0000259" key="15">
    <source>
        <dbReference type="Pfam" id="PF13244"/>
    </source>
</evidence>
<evidence type="ECO:0000256" key="4">
    <source>
        <dbReference type="ARBA" id="ARBA00022475"/>
    </source>
</evidence>
<evidence type="ECO:0000256" key="2">
    <source>
        <dbReference type="ARBA" id="ARBA00022448"/>
    </source>
</evidence>
<feature type="transmembrane region" description="Helical" evidence="11">
    <location>
        <begin position="535"/>
        <end position="557"/>
    </location>
</feature>
<dbReference type="AlphaFoldDB" id="A0AAW9SWN2"/>
<feature type="transmembrane region" description="Helical" evidence="11">
    <location>
        <begin position="217"/>
        <end position="235"/>
    </location>
</feature>
<feature type="transmembrane region" description="Helical" evidence="11">
    <location>
        <begin position="166"/>
        <end position="186"/>
    </location>
</feature>